<feature type="transmembrane region" description="Helical" evidence="1">
    <location>
        <begin position="88"/>
        <end position="110"/>
    </location>
</feature>
<organism evidence="2 3">
    <name type="scientific">Paenibacillus roseus</name>
    <dbReference type="NCBI Taxonomy" id="2798579"/>
    <lineage>
        <taxon>Bacteria</taxon>
        <taxon>Bacillati</taxon>
        <taxon>Bacillota</taxon>
        <taxon>Bacilli</taxon>
        <taxon>Bacillales</taxon>
        <taxon>Paenibacillaceae</taxon>
        <taxon>Paenibacillus</taxon>
    </lineage>
</organism>
<dbReference type="RefSeq" id="WP_199019167.1">
    <property type="nucleotide sequence ID" value="NZ_JAELUP010000035.1"/>
</dbReference>
<keyword evidence="3" id="KW-1185">Reference proteome</keyword>
<name>A0A934J6F4_9BACL</name>
<feature type="transmembrane region" description="Helical" evidence="1">
    <location>
        <begin position="190"/>
        <end position="209"/>
    </location>
</feature>
<evidence type="ECO:0000256" key="1">
    <source>
        <dbReference type="SAM" id="Phobius"/>
    </source>
</evidence>
<keyword evidence="1" id="KW-0472">Membrane</keyword>
<gene>
    <name evidence="2" type="ORF">JFN88_09925</name>
</gene>
<feature type="transmembrane region" description="Helical" evidence="1">
    <location>
        <begin position="32"/>
        <end position="51"/>
    </location>
</feature>
<comment type="caution">
    <text evidence="2">The sequence shown here is derived from an EMBL/GenBank/DDBJ whole genome shotgun (WGS) entry which is preliminary data.</text>
</comment>
<keyword evidence="1" id="KW-0812">Transmembrane</keyword>
<dbReference type="EMBL" id="JAELUP010000035">
    <property type="protein sequence ID" value="MBJ6361611.1"/>
    <property type="molecule type" value="Genomic_DNA"/>
</dbReference>
<feature type="transmembrane region" description="Helical" evidence="1">
    <location>
        <begin position="122"/>
        <end position="143"/>
    </location>
</feature>
<evidence type="ECO:0000313" key="3">
    <source>
        <dbReference type="Proteomes" id="UP000640274"/>
    </source>
</evidence>
<dbReference type="Proteomes" id="UP000640274">
    <property type="component" value="Unassembled WGS sequence"/>
</dbReference>
<dbReference type="AlphaFoldDB" id="A0A934J6F4"/>
<sequence>METLYYFIFSGSEWLAMVLLTFVMFKFPLRGYWGQIILTAIVMSFLSHFLFQVIDQRTLATILQPPVLFLLLWQVFRVHIFYSGLMTIYGYMGYLFAQHSVMTIFLWLGIPLEELIPNTLPLYLLQTSSILLVILAAGVLGKYRLGYSFVPDFEYVPVSLKGTNLKLLLFAIVGYFLIAVSNFVSFNKGAPKLIILISFIALGFLLYYAQRKEYAND</sequence>
<proteinExistence type="predicted"/>
<evidence type="ECO:0000313" key="2">
    <source>
        <dbReference type="EMBL" id="MBJ6361611.1"/>
    </source>
</evidence>
<protein>
    <submittedName>
        <fullName evidence="2">Uncharacterized protein</fullName>
    </submittedName>
</protein>
<reference evidence="2" key="1">
    <citation type="submission" date="2020-12" db="EMBL/GenBank/DDBJ databases">
        <authorList>
            <person name="Huq M.A."/>
        </authorList>
    </citation>
    <scope>NUCLEOTIDE SEQUENCE</scope>
    <source>
        <strain evidence="2">MAHUQ-46</strain>
    </source>
</reference>
<accession>A0A934J6F4</accession>
<feature type="transmembrane region" description="Helical" evidence="1">
    <location>
        <begin position="164"/>
        <end position="184"/>
    </location>
</feature>
<feature type="transmembrane region" description="Helical" evidence="1">
    <location>
        <begin position="6"/>
        <end position="25"/>
    </location>
</feature>
<feature type="transmembrane region" description="Helical" evidence="1">
    <location>
        <begin position="57"/>
        <end position="76"/>
    </location>
</feature>
<keyword evidence="1" id="KW-1133">Transmembrane helix</keyword>